<reference evidence="1 2" key="1">
    <citation type="submission" date="2024-09" db="EMBL/GenBank/DDBJ databases">
        <title>Chromosome-scale assembly of Riccia fluitans.</title>
        <authorList>
            <person name="Paukszto L."/>
            <person name="Sawicki J."/>
            <person name="Karawczyk K."/>
            <person name="Piernik-Szablinska J."/>
            <person name="Szczecinska M."/>
            <person name="Mazdziarz M."/>
        </authorList>
    </citation>
    <scope>NUCLEOTIDE SEQUENCE [LARGE SCALE GENOMIC DNA]</scope>
    <source>
        <strain evidence="1">Rf_01</strain>
        <tissue evidence="1">Aerial parts of the thallus</tissue>
    </source>
</reference>
<dbReference type="AlphaFoldDB" id="A0ABD1Z6W0"/>
<name>A0ABD1Z6W0_9MARC</name>
<dbReference type="Proteomes" id="UP001605036">
    <property type="component" value="Unassembled WGS sequence"/>
</dbReference>
<dbReference type="EMBL" id="JBHFFA010000002">
    <property type="protein sequence ID" value="KAL2643396.1"/>
    <property type="molecule type" value="Genomic_DNA"/>
</dbReference>
<gene>
    <name evidence="1" type="ORF">R1flu_010983</name>
</gene>
<accession>A0ABD1Z6W0</accession>
<evidence type="ECO:0000313" key="2">
    <source>
        <dbReference type="Proteomes" id="UP001605036"/>
    </source>
</evidence>
<comment type="caution">
    <text evidence="1">The sequence shown here is derived from an EMBL/GenBank/DDBJ whole genome shotgun (WGS) entry which is preliminary data.</text>
</comment>
<sequence>MDKFFGLQDPTSPDDVQASLDFEDLRTNEGLRLRAGVRNLGAEPQRLTISTRVCLNYEPTIIPDIPPMDNPAHSVTLDLIVDAREHPSSATVPDCAGPSICGSHSVHVVPGEREIGRSRMAS</sequence>
<protein>
    <submittedName>
        <fullName evidence="1">Uncharacterized protein</fullName>
    </submittedName>
</protein>
<keyword evidence="2" id="KW-1185">Reference proteome</keyword>
<organism evidence="1 2">
    <name type="scientific">Riccia fluitans</name>
    <dbReference type="NCBI Taxonomy" id="41844"/>
    <lineage>
        <taxon>Eukaryota</taxon>
        <taxon>Viridiplantae</taxon>
        <taxon>Streptophyta</taxon>
        <taxon>Embryophyta</taxon>
        <taxon>Marchantiophyta</taxon>
        <taxon>Marchantiopsida</taxon>
        <taxon>Marchantiidae</taxon>
        <taxon>Marchantiales</taxon>
        <taxon>Ricciaceae</taxon>
        <taxon>Riccia</taxon>
    </lineage>
</organism>
<proteinExistence type="predicted"/>
<evidence type="ECO:0000313" key="1">
    <source>
        <dbReference type="EMBL" id="KAL2643396.1"/>
    </source>
</evidence>